<name>A0ABS7FG66_9NEIS</name>
<sequence>MLNADQHLMGIPVVVNDIATHTARIQVRASFEWITEAARRDMNAWLLERFGTQCRVLNMGGLGLIICPHVMERLKRRQHANP</sequence>
<accession>A0ABS7FG66</accession>
<comment type="caution">
    <text evidence="1">The sequence shown here is derived from an EMBL/GenBank/DDBJ whole genome shotgun (WGS) entry which is preliminary data.</text>
</comment>
<evidence type="ECO:0000313" key="1">
    <source>
        <dbReference type="EMBL" id="MBW8289065.1"/>
    </source>
</evidence>
<evidence type="ECO:0000313" key="2">
    <source>
        <dbReference type="Proteomes" id="UP000711178"/>
    </source>
</evidence>
<organism evidence="1 2">
    <name type="scientific">Chromobacterium subtsugae</name>
    <dbReference type="NCBI Taxonomy" id="251747"/>
    <lineage>
        <taxon>Bacteria</taxon>
        <taxon>Pseudomonadati</taxon>
        <taxon>Pseudomonadota</taxon>
        <taxon>Betaproteobacteria</taxon>
        <taxon>Neisseriales</taxon>
        <taxon>Chromobacteriaceae</taxon>
        <taxon>Chromobacterium</taxon>
    </lineage>
</organism>
<keyword evidence="2" id="KW-1185">Reference proteome</keyword>
<dbReference type="RefSeq" id="WP_043573530.1">
    <property type="nucleotide sequence ID" value="NZ_CP142381.1"/>
</dbReference>
<proteinExistence type="predicted"/>
<dbReference type="Proteomes" id="UP000711178">
    <property type="component" value="Unassembled WGS sequence"/>
</dbReference>
<reference evidence="1 2" key="1">
    <citation type="submission" date="2021-05" db="EMBL/GenBank/DDBJ databases">
        <title>Draft Whole Genome Sequencing Of Biosensor Chromobacterium violaceum Strain CV026 Reveals A Regulatory RNA In Chromobacterium violaceum Phenotype Regulatory Network.</title>
        <authorList>
            <person name="Hong K.W."/>
            <person name="Chan K.G."/>
            <person name="Chang C.-Y."/>
        </authorList>
    </citation>
    <scope>NUCLEOTIDE SEQUENCE [LARGE SCALE GENOMIC DNA]</scope>
    <source>
        <strain evidence="1 2">ATCC 31532</strain>
    </source>
</reference>
<gene>
    <name evidence="1" type="ORF">KIF53_15635</name>
</gene>
<protein>
    <submittedName>
        <fullName evidence="1">Uncharacterized protein</fullName>
    </submittedName>
</protein>
<dbReference type="EMBL" id="JAHDTB010000014">
    <property type="protein sequence ID" value="MBW8289065.1"/>
    <property type="molecule type" value="Genomic_DNA"/>
</dbReference>
<dbReference type="GeneID" id="89685720"/>